<dbReference type="Proteomes" id="UP000260828">
    <property type="component" value="Unassembled WGS sequence"/>
</dbReference>
<evidence type="ECO:0000313" key="2">
    <source>
        <dbReference type="EMBL" id="RGE65900.1"/>
    </source>
</evidence>
<dbReference type="RefSeq" id="WP_117546865.1">
    <property type="nucleotide sequence ID" value="NZ_QVME01000010.1"/>
</dbReference>
<organism evidence="2 3">
    <name type="scientific">Anaerotruncus colihominis</name>
    <dbReference type="NCBI Taxonomy" id="169435"/>
    <lineage>
        <taxon>Bacteria</taxon>
        <taxon>Bacillati</taxon>
        <taxon>Bacillota</taxon>
        <taxon>Clostridia</taxon>
        <taxon>Eubacteriales</taxon>
        <taxon>Oscillospiraceae</taxon>
        <taxon>Anaerotruncus</taxon>
    </lineage>
</organism>
<feature type="domain" description="Replication-associated protein ORF2/G2P" evidence="1">
    <location>
        <begin position="128"/>
        <end position="243"/>
    </location>
</feature>
<evidence type="ECO:0000259" key="1">
    <source>
        <dbReference type="Pfam" id="PF23343"/>
    </source>
</evidence>
<accession>A0A3E3IFP7</accession>
<proteinExistence type="predicted"/>
<comment type="caution">
    <text evidence="2">The sequence shown here is derived from an EMBL/GenBank/DDBJ whole genome shotgun (WGS) entry which is preliminary data.</text>
</comment>
<gene>
    <name evidence="2" type="ORF">DXC40_15190</name>
</gene>
<dbReference type="InterPro" id="IPR056906">
    <property type="entry name" value="ORF2/G2P_dom"/>
</dbReference>
<dbReference type="Pfam" id="PF23343">
    <property type="entry name" value="REP_ORF2-G2P"/>
    <property type="match status" value="1"/>
</dbReference>
<dbReference type="AlphaFoldDB" id="A0A3E3IFP7"/>
<evidence type="ECO:0000313" key="3">
    <source>
        <dbReference type="Proteomes" id="UP000260828"/>
    </source>
</evidence>
<dbReference type="EMBL" id="QVME01000010">
    <property type="protein sequence ID" value="RGE65900.1"/>
    <property type="molecule type" value="Genomic_DNA"/>
</dbReference>
<sequence>MPQNVITSDDCILSPAMDYEVKYNCKVRYFPDNQIKITCFSRPVFNPLKAELYGTEPKELVSLKEYDPETGEMAYKFVEGKTIYSPFEDRYVPITLYKEPGEKRMRTDSVKRAIDKAFEIGLANQFRYFITLTLDKEKIDRYDTAKIYPKLRVWLSNMVQRHKMNYLLFPEYHKPRPGETECAIHFHMLANADGLNLSDSGKQTKNGQAIFNLSGWKYGFSTAIELDGRPAIIKYVTKYITKGNAKIFGKFYLSGGKTLKREVPAEFMNIDYASFEGQEYTIPGTGMRVKYKTFNLDWDEGESPHEPS</sequence>
<name>A0A3E3IFP7_9FIRM</name>
<reference evidence="2 3" key="1">
    <citation type="submission" date="2018-08" db="EMBL/GenBank/DDBJ databases">
        <title>A genome reference for cultivated species of the human gut microbiota.</title>
        <authorList>
            <person name="Zou Y."/>
            <person name="Xue W."/>
            <person name="Luo G."/>
        </authorList>
    </citation>
    <scope>NUCLEOTIDE SEQUENCE [LARGE SCALE GENOMIC DNA]</scope>
    <source>
        <strain evidence="2 3">TF05-12AC</strain>
    </source>
</reference>
<protein>
    <recommendedName>
        <fullName evidence="1">Replication-associated protein ORF2/G2P domain-containing protein</fullName>
    </recommendedName>
</protein>